<feature type="domain" description="RRM" evidence="5">
    <location>
        <begin position="131"/>
        <end position="211"/>
    </location>
</feature>
<dbReference type="InterPro" id="IPR035979">
    <property type="entry name" value="RBD_domain_sf"/>
</dbReference>
<evidence type="ECO:0000256" key="3">
    <source>
        <dbReference type="PROSITE-ProRule" id="PRU00176"/>
    </source>
</evidence>
<dbReference type="Ensembl" id="ENSEBUT00000012901.1">
    <property type="protein sequence ID" value="ENSEBUP00000012325.1"/>
    <property type="gene ID" value="ENSEBUG00000007835.1"/>
</dbReference>
<dbReference type="Pfam" id="PF00076">
    <property type="entry name" value="RRM_1"/>
    <property type="match status" value="2"/>
</dbReference>
<proteinExistence type="predicted"/>
<feature type="region of interest" description="Disordered" evidence="4">
    <location>
        <begin position="282"/>
        <end position="313"/>
    </location>
</feature>
<dbReference type="AlphaFoldDB" id="A0A8C4Q9Z8"/>
<feature type="region of interest" description="Disordered" evidence="4">
    <location>
        <begin position="1"/>
        <end position="27"/>
    </location>
</feature>
<evidence type="ECO:0000313" key="7">
    <source>
        <dbReference type="Proteomes" id="UP000694388"/>
    </source>
</evidence>
<dbReference type="Gene3D" id="3.30.70.330">
    <property type="match status" value="3"/>
</dbReference>
<dbReference type="FunFam" id="3.30.70.330:FF:000322">
    <property type="entry name" value="CUGBP Elav-like family member 2"/>
    <property type="match status" value="1"/>
</dbReference>
<feature type="domain" description="RRM" evidence="5">
    <location>
        <begin position="40"/>
        <end position="123"/>
    </location>
</feature>
<keyword evidence="2 3" id="KW-0694">RNA-binding</keyword>
<protein>
    <recommendedName>
        <fullName evidence="5">RRM domain-containing protein</fullName>
    </recommendedName>
</protein>
<dbReference type="GO" id="GO:0003723">
    <property type="term" value="F:RNA binding"/>
    <property type="evidence" value="ECO:0007669"/>
    <property type="project" value="UniProtKB-UniRule"/>
</dbReference>
<dbReference type="SMART" id="SM00360">
    <property type="entry name" value="RRM"/>
    <property type="match status" value="3"/>
</dbReference>
<dbReference type="GeneTree" id="ENSGT00940000155461"/>
<evidence type="ECO:0000256" key="4">
    <source>
        <dbReference type="SAM" id="MobiDB-lite"/>
    </source>
</evidence>
<reference evidence="6" key="2">
    <citation type="submission" date="2025-09" db="UniProtKB">
        <authorList>
            <consortium name="Ensembl"/>
        </authorList>
    </citation>
    <scope>IDENTIFICATION</scope>
</reference>
<dbReference type="Proteomes" id="UP000694388">
    <property type="component" value="Unplaced"/>
</dbReference>
<dbReference type="InterPro" id="IPR000504">
    <property type="entry name" value="RRM_dom"/>
</dbReference>
<sequence length="450" mass="47819">MNGSADHVASSDMGIGGDPDGSLGDYDSNLRPSYPDPDCIKMFVGQIPKSMCEDDLHEVFEPFGPVFEISILRDRTRQPAQSKGCCFVTYYTRRAALEAQNALHNVRTLPRMYHPIQMKPADSEKTNVEDRKVFVGMLSRSLGDDELRLMAAPFGQIEECRVLRGPDGGSRGCGFVTFTTRSMAQSAIKNLHHSQTMEGCTMPLVVKFADTQKDKHQRRMQQLSLLGQSWGSGLSGLSPQYISLLQQAGNLGALGMPQVPGLNPVGLALAALTSAQAGSGGGHMSSLAQASGSSALSPYSGQQGGNSMSPGLSSMSSLGSFQGAGGGGLSNGLDALAQAYSGMQQYAAALPGLYAGSQALPGSTAGSQKEGPEGANLFIYHLPAEFLDIDLLQTFAPFGSVLSAKVFIDKQTNLSKCFDDRSSHPCAWRPSVCCLSTVVPRLDSRALWFV</sequence>
<reference evidence="6" key="1">
    <citation type="submission" date="2025-08" db="UniProtKB">
        <authorList>
            <consortium name="Ensembl"/>
        </authorList>
    </citation>
    <scope>IDENTIFICATION</scope>
</reference>
<dbReference type="InterPro" id="IPR012677">
    <property type="entry name" value="Nucleotide-bd_a/b_plait_sf"/>
</dbReference>
<name>A0A8C4Q9Z8_EPTBU</name>
<evidence type="ECO:0000259" key="5">
    <source>
        <dbReference type="PROSITE" id="PS50102"/>
    </source>
</evidence>
<dbReference type="FunFam" id="3.30.70.330:FF:000013">
    <property type="entry name" value="CUGBP Elav-like family member 1 isoform 2"/>
    <property type="match status" value="1"/>
</dbReference>
<keyword evidence="1" id="KW-0677">Repeat</keyword>
<evidence type="ECO:0000256" key="2">
    <source>
        <dbReference type="ARBA" id="ARBA00022884"/>
    </source>
</evidence>
<accession>A0A8C4Q9Z8</accession>
<organism evidence="6 7">
    <name type="scientific">Eptatretus burgeri</name>
    <name type="common">Inshore hagfish</name>
    <dbReference type="NCBI Taxonomy" id="7764"/>
    <lineage>
        <taxon>Eukaryota</taxon>
        <taxon>Metazoa</taxon>
        <taxon>Chordata</taxon>
        <taxon>Craniata</taxon>
        <taxon>Vertebrata</taxon>
        <taxon>Cyclostomata</taxon>
        <taxon>Myxini</taxon>
        <taxon>Myxiniformes</taxon>
        <taxon>Myxinidae</taxon>
        <taxon>Eptatretinae</taxon>
        <taxon>Eptatretus</taxon>
    </lineage>
</organism>
<keyword evidence="7" id="KW-1185">Reference proteome</keyword>
<evidence type="ECO:0000256" key="1">
    <source>
        <dbReference type="ARBA" id="ARBA00022737"/>
    </source>
</evidence>
<dbReference type="PROSITE" id="PS50102">
    <property type="entry name" value="RRM"/>
    <property type="match status" value="2"/>
</dbReference>
<feature type="compositionally biased region" description="Low complexity" evidence="4">
    <location>
        <begin position="285"/>
        <end position="297"/>
    </location>
</feature>
<evidence type="ECO:0000313" key="6">
    <source>
        <dbReference type="Ensembl" id="ENSEBUP00000012325.1"/>
    </source>
</evidence>
<dbReference type="SUPFAM" id="SSF54928">
    <property type="entry name" value="RNA-binding domain, RBD"/>
    <property type="match status" value="2"/>
</dbReference>
<dbReference type="PANTHER" id="PTHR24012">
    <property type="entry name" value="RNA BINDING PROTEIN"/>
    <property type="match status" value="1"/>
</dbReference>